<proteinExistence type="predicted"/>
<dbReference type="Proteomes" id="UP001500190">
    <property type="component" value="Unassembled WGS sequence"/>
</dbReference>
<feature type="compositionally biased region" description="Basic residues" evidence="1">
    <location>
        <begin position="116"/>
        <end position="128"/>
    </location>
</feature>
<feature type="region of interest" description="Disordered" evidence="1">
    <location>
        <begin position="1"/>
        <end position="135"/>
    </location>
</feature>
<gene>
    <name evidence="2" type="ORF">GCM10009742_66840</name>
</gene>
<feature type="compositionally biased region" description="Basic and acidic residues" evidence="1">
    <location>
        <begin position="201"/>
        <end position="215"/>
    </location>
</feature>
<accession>A0ABP4QHX2</accession>
<feature type="compositionally biased region" description="Basic residues" evidence="1">
    <location>
        <begin position="100"/>
        <end position="109"/>
    </location>
</feature>
<comment type="caution">
    <text evidence="2">The sequence shown here is derived from an EMBL/GenBank/DDBJ whole genome shotgun (WGS) entry which is preliminary data.</text>
</comment>
<organism evidence="2 3">
    <name type="scientific">Kribbella karoonensis</name>
    <dbReference type="NCBI Taxonomy" id="324851"/>
    <lineage>
        <taxon>Bacteria</taxon>
        <taxon>Bacillati</taxon>
        <taxon>Actinomycetota</taxon>
        <taxon>Actinomycetes</taxon>
        <taxon>Propionibacteriales</taxon>
        <taxon>Kribbellaceae</taxon>
        <taxon>Kribbella</taxon>
    </lineage>
</organism>
<protein>
    <submittedName>
        <fullName evidence="2">Uncharacterized protein</fullName>
    </submittedName>
</protein>
<name>A0ABP4QHX2_9ACTN</name>
<evidence type="ECO:0000313" key="3">
    <source>
        <dbReference type="Proteomes" id="UP001500190"/>
    </source>
</evidence>
<evidence type="ECO:0000313" key="2">
    <source>
        <dbReference type="EMBL" id="GAA1607464.1"/>
    </source>
</evidence>
<feature type="compositionally biased region" description="Basic residues" evidence="1">
    <location>
        <begin position="57"/>
        <end position="68"/>
    </location>
</feature>
<keyword evidence="3" id="KW-1185">Reference proteome</keyword>
<feature type="compositionally biased region" description="Low complexity" evidence="1">
    <location>
        <begin position="33"/>
        <end position="44"/>
    </location>
</feature>
<reference evidence="3" key="1">
    <citation type="journal article" date="2019" name="Int. J. Syst. Evol. Microbiol.">
        <title>The Global Catalogue of Microorganisms (GCM) 10K type strain sequencing project: providing services to taxonomists for standard genome sequencing and annotation.</title>
        <authorList>
            <consortium name="The Broad Institute Genomics Platform"/>
            <consortium name="The Broad Institute Genome Sequencing Center for Infectious Disease"/>
            <person name="Wu L."/>
            <person name="Ma J."/>
        </authorList>
    </citation>
    <scope>NUCLEOTIDE SEQUENCE [LARGE SCALE GENOMIC DNA]</scope>
    <source>
        <strain evidence="3">JCM 14304</strain>
    </source>
</reference>
<dbReference type="EMBL" id="BAAAND010000012">
    <property type="protein sequence ID" value="GAA1607464.1"/>
    <property type="molecule type" value="Genomic_DNA"/>
</dbReference>
<feature type="region of interest" description="Disordered" evidence="1">
    <location>
        <begin position="195"/>
        <end position="215"/>
    </location>
</feature>
<feature type="compositionally biased region" description="Pro residues" evidence="1">
    <location>
        <begin position="16"/>
        <end position="32"/>
    </location>
</feature>
<sequence length="231" mass="26451">MIRRHDQQPAVIPHQGPRPPPQPPLSHPPRLPNPNLRQLRHPPSNLNPPVPTPAAHTRSHKPSPRHTRALTSRALHTRAPRNRARNIRAPHSRARDTRAPRNRALRTRRSVASSRVRAHRRHGPHRFGLHTPNPRSTRTLDLRACSLRTYMLCARNPCSSRLRTPLDTRKGHPSRLTTNSLSNLRLNLQSLRAGLLNARRPSPDHSRTRRLRDSSLRDRRLRARGLGIRSS</sequence>
<feature type="compositionally biased region" description="Basic residues" evidence="1">
    <location>
        <begin position="75"/>
        <end position="92"/>
    </location>
</feature>
<evidence type="ECO:0000256" key="1">
    <source>
        <dbReference type="SAM" id="MobiDB-lite"/>
    </source>
</evidence>